<reference evidence="1" key="1">
    <citation type="journal article" date="2020" name="Nature">
        <title>Giant virus diversity and host interactions through global metagenomics.</title>
        <authorList>
            <person name="Schulz F."/>
            <person name="Roux S."/>
            <person name="Paez-Espino D."/>
            <person name="Jungbluth S."/>
            <person name="Walsh D.A."/>
            <person name="Denef V.J."/>
            <person name="McMahon K.D."/>
            <person name="Konstantinidis K.T."/>
            <person name="Eloe-Fadrosh E.A."/>
            <person name="Kyrpides N.C."/>
            <person name="Woyke T."/>
        </authorList>
    </citation>
    <scope>NUCLEOTIDE SEQUENCE</scope>
    <source>
        <strain evidence="1">GVMAG-M-3300020192-26</strain>
    </source>
</reference>
<dbReference type="AlphaFoldDB" id="A0A6C0C8V5"/>
<proteinExistence type="predicted"/>
<name>A0A6C0C8V5_9ZZZZ</name>
<dbReference type="EMBL" id="MN739360">
    <property type="protein sequence ID" value="QHT00871.1"/>
    <property type="molecule type" value="Genomic_DNA"/>
</dbReference>
<evidence type="ECO:0000313" key="1">
    <source>
        <dbReference type="EMBL" id="QHT00871.1"/>
    </source>
</evidence>
<organism evidence="1">
    <name type="scientific">viral metagenome</name>
    <dbReference type="NCBI Taxonomy" id="1070528"/>
    <lineage>
        <taxon>unclassified sequences</taxon>
        <taxon>metagenomes</taxon>
        <taxon>organismal metagenomes</taxon>
    </lineage>
</organism>
<evidence type="ECO:0008006" key="2">
    <source>
        <dbReference type="Google" id="ProtNLM"/>
    </source>
</evidence>
<protein>
    <recommendedName>
        <fullName evidence="2">Ankyrin repeat protein</fullName>
    </recommendedName>
</protein>
<accession>A0A6C0C8V5</accession>
<sequence>MSEAAKVGNIELFEWMIQDGCSINGTAKI</sequence>